<organism evidence="2 4">
    <name type="scientific">Xenorhabdus doucetiae</name>
    <dbReference type="NCBI Taxonomy" id="351671"/>
    <lineage>
        <taxon>Bacteria</taxon>
        <taxon>Pseudomonadati</taxon>
        <taxon>Pseudomonadota</taxon>
        <taxon>Gammaproteobacteria</taxon>
        <taxon>Enterobacterales</taxon>
        <taxon>Morganellaceae</taxon>
        <taxon>Xenorhabdus</taxon>
    </lineage>
</organism>
<feature type="domain" description="Glycosyltransferase 2-like" evidence="1">
    <location>
        <begin position="6"/>
        <end position="148"/>
    </location>
</feature>
<proteinExistence type="predicted"/>
<keyword evidence="3" id="KW-0808">Transferase</keyword>
<dbReference type="PANTHER" id="PTHR22916:SF3">
    <property type="entry name" value="UDP-GLCNAC:BETAGAL BETA-1,3-N-ACETYLGLUCOSAMINYLTRANSFERASE-LIKE PROTEIN 1"/>
    <property type="match status" value="1"/>
</dbReference>
<dbReference type="Gene3D" id="3.90.550.10">
    <property type="entry name" value="Spore Coat Polysaccharide Biosynthesis Protein SpsA, Chain A"/>
    <property type="match status" value="1"/>
</dbReference>
<dbReference type="Proteomes" id="UP000324170">
    <property type="component" value="Unassembled WGS sequence"/>
</dbReference>
<reference evidence="2 4" key="1">
    <citation type="submission" date="2013-07" db="EMBL/GenBank/DDBJ databases">
        <authorList>
            <person name="Genoscope - CEA"/>
        </authorList>
    </citation>
    <scope>NUCLEOTIDE SEQUENCE [LARGE SCALE GENOMIC DNA]</scope>
    <source>
        <strain evidence="2">FRM16</strain>
        <strain evidence="4">FRM16 / DSM 17909</strain>
    </source>
</reference>
<accession>A0A068QMV4</accession>
<reference evidence="3 5" key="2">
    <citation type="submission" date="2019-07" db="EMBL/GenBank/DDBJ databases">
        <title>Genomic Encyclopedia of Type Strains, Phase I: the one thousand microbial genomes (KMG-I) project.</title>
        <authorList>
            <person name="Kyrpides N."/>
        </authorList>
    </citation>
    <scope>NUCLEOTIDE SEQUENCE [LARGE SCALE GENOMIC DNA]</scope>
    <source>
        <strain evidence="3 5">DSM 17909</strain>
    </source>
</reference>
<dbReference type="GO" id="GO:0016758">
    <property type="term" value="F:hexosyltransferase activity"/>
    <property type="evidence" value="ECO:0007669"/>
    <property type="project" value="UniProtKB-ARBA"/>
</dbReference>
<dbReference type="SUPFAM" id="SSF53448">
    <property type="entry name" value="Nucleotide-diphospho-sugar transferases"/>
    <property type="match status" value="1"/>
</dbReference>
<evidence type="ECO:0000313" key="5">
    <source>
        <dbReference type="Proteomes" id="UP000324170"/>
    </source>
</evidence>
<dbReference type="STRING" id="351671.XDD1_0140"/>
<evidence type="ECO:0000313" key="2">
    <source>
        <dbReference type="EMBL" id="CDG15851.1"/>
    </source>
</evidence>
<dbReference type="EMBL" id="VNHN01000021">
    <property type="protein sequence ID" value="TYP07833.1"/>
    <property type="molecule type" value="Genomic_DNA"/>
</dbReference>
<dbReference type="OrthoDB" id="6432904at2"/>
<name>A0A068QMV4_9GAMM</name>
<dbReference type="Pfam" id="PF00535">
    <property type="entry name" value="Glycos_transf_2"/>
    <property type="match status" value="1"/>
</dbReference>
<dbReference type="CDD" id="cd00761">
    <property type="entry name" value="Glyco_tranf_GTA_type"/>
    <property type="match status" value="1"/>
</dbReference>
<protein>
    <submittedName>
        <fullName evidence="3">Glycosyl transferase family 2</fullName>
    </submittedName>
</protein>
<dbReference type="RefSeq" id="WP_045967875.1">
    <property type="nucleotide sequence ID" value="NZ_CAWMED010000001.1"/>
</dbReference>
<dbReference type="InterPro" id="IPR029044">
    <property type="entry name" value="Nucleotide-diphossugar_trans"/>
</dbReference>
<dbReference type="KEGG" id="xdo:XDD1_0140"/>
<dbReference type="AlphaFoldDB" id="A0A068QMV4"/>
<keyword evidence="5" id="KW-1185">Reference proteome</keyword>
<sequence length="300" mass="35059">MKPILSIIVTAHNFEYFISNCLISIKKCIKNYSGHEVEVVLIDDKSIDNTSNIMIEFANSEKEFKYIRTEFGNIGKVRNFAIKNSRGEYITFIDGDDTLPQFDIHKLIDFLMSNKVDILISKINDVNNKSDYVEQSIFSTPTKLTKHKAIQTFLIHKKFQAHLCSKFFNKNLFNNIEIPEVSCYEDALIFPDILIKSENIFITNTVFYNYIKRSDSLSNKITRQKADIMADVILYMNDKFDDRYHNLVASHAIEHLFKNEELLSHEKKIDLKNIIKKTSKISYFLDPKVRLSFKKKLLKL</sequence>
<dbReference type="Proteomes" id="UP000032721">
    <property type="component" value="Chromosome"/>
</dbReference>
<evidence type="ECO:0000313" key="3">
    <source>
        <dbReference type="EMBL" id="TYP07833.1"/>
    </source>
</evidence>
<gene>
    <name evidence="3" type="ORF">LY16_01629</name>
    <name evidence="2" type="ORF">XDD1_0140</name>
</gene>
<dbReference type="HOGENOM" id="CLU_025996_25_1_6"/>
<dbReference type="PANTHER" id="PTHR22916">
    <property type="entry name" value="GLYCOSYLTRANSFERASE"/>
    <property type="match status" value="1"/>
</dbReference>
<dbReference type="InterPro" id="IPR001173">
    <property type="entry name" value="Glyco_trans_2-like"/>
</dbReference>
<dbReference type="EMBL" id="FO704550">
    <property type="protein sequence ID" value="CDG15851.1"/>
    <property type="molecule type" value="Genomic_DNA"/>
</dbReference>
<evidence type="ECO:0000259" key="1">
    <source>
        <dbReference type="Pfam" id="PF00535"/>
    </source>
</evidence>
<evidence type="ECO:0000313" key="4">
    <source>
        <dbReference type="Proteomes" id="UP000032721"/>
    </source>
</evidence>